<sequence>MMKDRALLYDLNFNEVRLPEDSLGFRVHALELNLSSIDEENNFESIPGMPGQSLIYSRQGTRDVSLDLFIHAKDNHDYNLKRNRLYTLFRRMGVFFIASMQEPNKLLKVKVDGRYAPALMSRRQDVAEVEIPLAIIGQPYRISRYTSMDIHKNDIQFDGKWSAGMHLPAVGTTEDGIYMDYQYVFENQTNIEVFNPSDIDLYIKQHLDCKIEFECLTDMSEIRLLDALSKEFVFIDDLVAGDVVTIEGHRIKKNGQFDAGKFNDVYPTLLSNFDEVYQQYSINEMQVSAGVKVSFDFRYKYD</sequence>
<organism evidence="2 3">
    <name type="scientific">Salinicoccus roseus</name>
    <dbReference type="NCBI Taxonomy" id="45670"/>
    <lineage>
        <taxon>Bacteria</taxon>
        <taxon>Bacillati</taxon>
        <taxon>Bacillota</taxon>
        <taxon>Bacilli</taxon>
        <taxon>Bacillales</taxon>
        <taxon>Staphylococcaceae</taxon>
        <taxon>Salinicoccus</taxon>
    </lineage>
</organism>
<gene>
    <name evidence="2" type="ORF">CFN03_08510</name>
</gene>
<comment type="caution">
    <text evidence="2">The sequence shown here is derived from an EMBL/GenBank/DDBJ whole genome shotgun (WGS) entry which is preliminary data.</text>
</comment>
<dbReference type="AlphaFoldDB" id="A0A265E777"/>
<evidence type="ECO:0000313" key="3">
    <source>
        <dbReference type="Proteomes" id="UP000216682"/>
    </source>
</evidence>
<dbReference type="Proteomes" id="UP000216682">
    <property type="component" value="Unassembled WGS sequence"/>
</dbReference>
<protein>
    <recommendedName>
        <fullName evidence="1">Siphovirus-type tail component RIFT-related domain-containing protein</fullName>
    </recommendedName>
</protein>
<evidence type="ECO:0000259" key="1">
    <source>
        <dbReference type="Pfam" id="PF05709"/>
    </source>
</evidence>
<dbReference type="Gene3D" id="2.40.30.200">
    <property type="match status" value="1"/>
</dbReference>
<feature type="domain" description="Siphovirus-type tail component RIFT-related" evidence="1">
    <location>
        <begin position="40"/>
        <end position="133"/>
    </location>
</feature>
<dbReference type="EMBL" id="NPEZ01000003">
    <property type="protein sequence ID" value="OZT77108.1"/>
    <property type="molecule type" value="Genomic_DNA"/>
</dbReference>
<dbReference type="InterPro" id="IPR008841">
    <property type="entry name" value="Siphovirus-type_tail_N"/>
</dbReference>
<dbReference type="Pfam" id="PF05709">
    <property type="entry name" value="Sipho_tail"/>
    <property type="match status" value="1"/>
</dbReference>
<dbReference type="RefSeq" id="WP_094906631.1">
    <property type="nucleotide sequence ID" value="NZ_NPEZ01000003.1"/>
</dbReference>
<name>A0A265E777_9STAP</name>
<proteinExistence type="predicted"/>
<evidence type="ECO:0000313" key="2">
    <source>
        <dbReference type="EMBL" id="OZT77108.1"/>
    </source>
</evidence>
<accession>A0A265E777</accession>
<reference evidence="2 3" key="1">
    <citation type="submission" date="2017-07" db="EMBL/GenBank/DDBJ databases">
        <title>Shotgun whole genome sequences of three halophilic bacterial isolates.</title>
        <authorList>
            <person name="Pozzo T."/>
            <person name="Higdon S.M."/>
            <person name="Quillaguaman J."/>
        </authorList>
    </citation>
    <scope>NUCLEOTIDE SEQUENCE [LARGE SCALE GENOMIC DNA]</scope>
    <source>
        <strain evidence="2 3">BU-1</strain>
    </source>
</reference>